<organism evidence="8 9">
    <name type="scientific">Paramicrosporidium saccamoebae</name>
    <dbReference type="NCBI Taxonomy" id="1246581"/>
    <lineage>
        <taxon>Eukaryota</taxon>
        <taxon>Fungi</taxon>
        <taxon>Fungi incertae sedis</taxon>
        <taxon>Cryptomycota</taxon>
        <taxon>Cryptomycota incertae sedis</taxon>
        <taxon>Paramicrosporidium</taxon>
    </lineage>
</organism>
<dbReference type="AlphaFoldDB" id="A0A2H9TMP3"/>
<dbReference type="PANTHER" id="PTHR11742">
    <property type="entry name" value="MANNOSYL-OLIGOSACCHARIDE ALPHA-1,2-MANNOSIDASE-RELATED"/>
    <property type="match status" value="1"/>
</dbReference>
<dbReference type="GO" id="GO:0004571">
    <property type="term" value="F:mannosyl-oligosaccharide 1,2-alpha-mannosidase activity"/>
    <property type="evidence" value="ECO:0007669"/>
    <property type="project" value="InterPro"/>
</dbReference>
<dbReference type="GO" id="GO:0005975">
    <property type="term" value="P:carbohydrate metabolic process"/>
    <property type="evidence" value="ECO:0007669"/>
    <property type="project" value="InterPro"/>
</dbReference>
<feature type="signal peptide" evidence="7">
    <location>
        <begin position="1"/>
        <end position="20"/>
    </location>
</feature>
<evidence type="ECO:0000256" key="3">
    <source>
        <dbReference type="ARBA" id="ARBA00007658"/>
    </source>
</evidence>
<sequence>MLAVLLVTIVAAFALLNCYGQSELPEMVKGRMNKSPPEAQSKPLDDAAEYGGEKYEPGMELARQMMRHSWAGYRKYAWGHDALRPLSRTGHNTTGLLTDMISSLDTLMMLRMDAEYLEAKACVLDQLNFDKTSTVSMAEMGTTIMGGLLGAFAMTNDGRYVTKVFDLATRLARNFDDLEVFPDDSIDLNGYLDRTNLRV</sequence>
<evidence type="ECO:0000256" key="5">
    <source>
        <dbReference type="ARBA" id="ARBA00023157"/>
    </source>
</evidence>
<proteinExistence type="inferred from homology"/>
<dbReference type="EMBL" id="MTSL01000095">
    <property type="protein sequence ID" value="PJF18920.1"/>
    <property type="molecule type" value="Genomic_DNA"/>
</dbReference>
<dbReference type="PRINTS" id="PR00747">
    <property type="entry name" value="GLYHDRLASE47"/>
</dbReference>
<dbReference type="GO" id="GO:0005509">
    <property type="term" value="F:calcium ion binding"/>
    <property type="evidence" value="ECO:0007669"/>
    <property type="project" value="InterPro"/>
</dbReference>
<accession>A0A2H9TMP3</accession>
<dbReference type="Gene3D" id="1.50.10.10">
    <property type="match status" value="1"/>
</dbReference>
<keyword evidence="7" id="KW-0732">Signal</keyword>
<evidence type="ECO:0000313" key="9">
    <source>
        <dbReference type="Proteomes" id="UP000240830"/>
    </source>
</evidence>
<dbReference type="InterPro" id="IPR050749">
    <property type="entry name" value="Glycosyl_Hydrolase_47"/>
</dbReference>
<dbReference type="PANTHER" id="PTHR11742:SF6">
    <property type="entry name" value="MANNOSYL-OLIGOSACCHARIDE ALPHA-1,2-MANNOSIDASE IA-RELATED"/>
    <property type="match status" value="1"/>
</dbReference>
<evidence type="ECO:0000256" key="7">
    <source>
        <dbReference type="SAM" id="SignalP"/>
    </source>
</evidence>
<comment type="caution">
    <text evidence="8">The sequence shown here is derived from an EMBL/GenBank/DDBJ whole genome shotgun (WGS) entry which is preliminary data.</text>
</comment>
<keyword evidence="4 6" id="KW-0378">Hydrolase</keyword>
<reference evidence="8 9" key="1">
    <citation type="submission" date="2016-10" db="EMBL/GenBank/DDBJ databases">
        <title>The genome of Paramicrosporidium saccamoebae is the missing link in understanding Cryptomycota and Microsporidia evolution.</title>
        <authorList>
            <person name="Quandt C.A."/>
            <person name="Beaudet D."/>
            <person name="Corsaro D."/>
            <person name="Michel R."/>
            <person name="Corradi N."/>
            <person name="James T."/>
        </authorList>
    </citation>
    <scope>NUCLEOTIDE SEQUENCE [LARGE SCALE GENOMIC DNA]</scope>
    <source>
        <strain evidence="8 9">KSL3</strain>
    </source>
</reference>
<gene>
    <name evidence="8" type="ORF">PSACC_01270</name>
</gene>
<feature type="chain" id="PRO_5014130476" description="alpha-1,2-Mannosidase" evidence="7">
    <location>
        <begin position="21"/>
        <end position="199"/>
    </location>
</feature>
<name>A0A2H9TMP3_9FUNG</name>
<dbReference type="InterPro" id="IPR036026">
    <property type="entry name" value="Seven-hairpin_glycosidases"/>
</dbReference>
<dbReference type="EC" id="3.2.1.-" evidence="6"/>
<protein>
    <recommendedName>
        <fullName evidence="6">alpha-1,2-Mannosidase</fullName>
        <ecNumber evidence="6">3.2.1.-</ecNumber>
    </recommendedName>
</protein>
<evidence type="ECO:0000313" key="8">
    <source>
        <dbReference type="EMBL" id="PJF18920.1"/>
    </source>
</evidence>
<dbReference type="GO" id="GO:0005783">
    <property type="term" value="C:endoplasmic reticulum"/>
    <property type="evidence" value="ECO:0007669"/>
    <property type="project" value="TreeGrafter"/>
</dbReference>
<keyword evidence="5" id="KW-1015">Disulfide bond</keyword>
<evidence type="ECO:0000256" key="1">
    <source>
        <dbReference type="ARBA" id="ARBA00001913"/>
    </source>
</evidence>
<comment type="similarity">
    <text evidence="3 6">Belongs to the glycosyl hydrolase 47 family.</text>
</comment>
<comment type="pathway">
    <text evidence="2">Protein modification; protein glycosylation.</text>
</comment>
<dbReference type="Proteomes" id="UP000240830">
    <property type="component" value="Unassembled WGS sequence"/>
</dbReference>
<evidence type="ECO:0000256" key="4">
    <source>
        <dbReference type="ARBA" id="ARBA00022801"/>
    </source>
</evidence>
<comment type="cofactor">
    <cofactor evidence="1">
        <name>Ca(2+)</name>
        <dbReference type="ChEBI" id="CHEBI:29108"/>
    </cofactor>
</comment>
<dbReference type="OrthoDB" id="8118055at2759"/>
<dbReference type="STRING" id="1246581.A0A2H9TMP3"/>
<dbReference type="InterPro" id="IPR001382">
    <property type="entry name" value="Glyco_hydro_47"/>
</dbReference>
<dbReference type="InterPro" id="IPR012341">
    <property type="entry name" value="6hp_glycosidase-like_sf"/>
</dbReference>
<dbReference type="GO" id="GO:0036503">
    <property type="term" value="P:ERAD pathway"/>
    <property type="evidence" value="ECO:0007669"/>
    <property type="project" value="UniProtKB-ARBA"/>
</dbReference>
<keyword evidence="9" id="KW-1185">Reference proteome</keyword>
<evidence type="ECO:0000256" key="6">
    <source>
        <dbReference type="RuleBase" id="RU361193"/>
    </source>
</evidence>
<keyword evidence="6" id="KW-0326">Glycosidase</keyword>
<dbReference type="GO" id="GO:0000139">
    <property type="term" value="C:Golgi membrane"/>
    <property type="evidence" value="ECO:0007669"/>
    <property type="project" value="TreeGrafter"/>
</dbReference>
<dbReference type="Pfam" id="PF01532">
    <property type="entry name" value="Glyco_hydro_47"/>
    <property type="match status" value="1"/>
</dbReference>
<evidence type="ECO:0000256" key="2">
    <source>
        <dbReference type="ARBA" id="ARBA00004922"/>
    </source>
</evidence>
<dbReference type="SUPFAM" id="SSF48225">
    <property type="entry name" value="Seven-hairpin glycosidases"/>
    <property type="match status" value="1"/>
</dbReference>